<sequence length="547" mass="61947">MAKRRTSRARLKPDDWSAEAFNSIPGYDAIASAGNSTWNPDAARHVIGFIEGVCTYAKGTWAGQPFKLLPWQRSLIGNLYGWMRADGTRRYRECAIWIPRKNGKTELLAPLGLYHLLADGEPTPEVVSFAADRKQAKLVFERARTMIRAEPELEARVEVYQNRIVAPSLGGVWAAMSSDAPTAHGLHVSFAIADEIHAMGNRRELWEAISSSMGARMQPLIVSITTAGTLRESLEWDQYDYACKVRDRIIDNPAYLPVIYEATEAMDWRTPEAWRIANPSLGISLQEQWIAEECRRAQEQPSYETPFRTLHLNQHVTADIRWVRMSDWDDCQDPVEDERLAGLPCYLGIDLGEVSDLTSLTAVWMDGDEYHVRTWSYAPEEGAERRQKRDRVPYLDWARQGWLKLTPGDATDYEFLRAEVKRLVEKNKVVSVGYDPNNAGGLAQQLEHDGLKLRRVPQSFLHMSGPTRRWEAAVVGKKLHHDGNPVMTWAMSNTVVELDYNNNPRPSKRRSVEKIDPVVAGIIALAVALDGSPLLRSPYEDRGIQWL</sequence>
<evidence type="ECO:0000259" key="1">
    <source>
        <dbReference type="Pfam" id="PF03354"/>
    </source>
</evidence>
<proteinExistence type="predicted"/>
<dbReference type="Pfam" id="PF20441">
    <property type="entry name" value="TerL_nuclease"/>
    <property type="match status" value="1"/>
</dbReference>
<accession>A0A6J5PUW4</accession>
<feature type="domain" description="Terminase large subunit-like endonuclease" evidence="2">
    <location>
        <begin position="251"/>
        <end position="529"/>
    </location>
</feature>
<gene>
    <name evidence="4" type="ORF">UFOVP1379_17</name>
    <name evidence="3" type="ORF">UFOVP942_20</name>
</gene>
<dbReference type="InterPro" id="IPR027417">
    <property type="entry name" value="P-loop_NTPase"/>
</dbReference>
<dbReference type="Gene3D" id="3.40.50.300">
    <property type="entry name" value="P-loop containing nucleotide triphosphate hydrolases"/>
    <property type="match status" value="1"/>
</dbReference>
<dbReference type="PANTHER" id="PTHR41287">
    <property type="match status" value="1"/>
</dbReference>
<dbReference type="Pfam" id="PF03354">
    <property type="entry name" value="TerL_ATPase"/>
    <property type="match status" value="1"/>
</dbReference>
<organism evidence="3">
    <name type="scientific">uncultured Caudovirales phage</name>
    <dbReference type="NCBI Taxonomy" id="2100421"/>
    <lineage>
        <taxon>Viruses</taxon>
        <taxon>Duplodnaviria</taxon>
        <taxon>Heunggongvirae</taxon>
        <taxon>Uroviricota</taxon>
        <taxon>Caudoviricetes</taxon>
        <taxon>Peduoviridae</taxon>
        <taxon>Maltschvirus</taxon>
        <taxon>Maltschvirus maltsch</taxon>
    </lineage>
</organism>
<dbReference type="InterPro" id="IPR046461">
    <property type="entry name" value="TerL_ATPase"/>
</dbReference>
<feature type="domain" description="Terminase large subunit-like ATPase" evidence="1">
    <location>
        <begin position="70"/>
        <end position="242"/>
    </location>
</feature>
<dbReference type="EMBL" id="LR796888">
    <property type="protein sequence ID" value="CAB4172985.1"/>
    <property type="molecule type" value="Genomic_DNA"/>
</dbReference>
<dbReference type="InterPro" id="IPR005021">
    <property type="entry name" value="Terminase_largesu-like"/>
</dbReference>
<dbReference type="InterPro" id="IPR046462">
    <property type="entry name" value="TerL_nuclease"/>
</dbReference>
<reference evidence="3" key="1">
    <citation type="submission" date="2020-05" db="EMBL/GenBank/DDBJ databases">
        <authorList>
            <person name="Chiriac C."/>
            <person name="Salcher M."/>
            <person name="Ghai R."/>
            <person name="Kavagutti S V."/>
        </authorList>
    </citation>
    <scope>NUCLEOTIDE SEQUENCE</scope>
</reference>
<protein>
    <submittedName>
        <fullName evidence="3">COG4626 Phage terminase-like protein, large subunit</fullName>
    </submittedName>
</protein>
<name>A0A6J5PUW4_9CAUD</name>
<dbReference type="EMBL" id="LR797329">
    <property type="protein sequence ID" value="CAB4203278.1"/>
    <property type="molecule type" value="Genomic_DNA"/>
</dbReference>
<evidence type="ECO:0000259" key="2">
    <source>
        <dbReference type="Pfam" id="PF20441"/>
    </source>
</evidence>
<dbReference type="PANTHER" id="PTHR41287:SF1">
    <property type="entry name" value="PROTEIN YMFN"/>
    <property type="match status" value="1"/>
</dbReference>
<evidence type="ECO:0000313" key="3">
    <source>
        <dbReference type="EMBL" id="CAB4172985.1"/>
    </source>
</evidence>
<evidence type="ECO:0000313" key="4">
    <source>
        <dbReference type="EMBL" id="CAB4203278.1"/>
    </source>
</evidence>
<dbReference type="GO" id="GO:0004519">
    <property type="term" value="F:endonuclease activity"/>
    <property type="evidence" value="ECO:0007669"/>
    <property type="project" value="InterPro"/>
</dbReference>